<evidence type="ECO:0000256" key="5">
    <source>
        <dbReference type="SAM" id="Phobius"/>
    </source>
</evidence>
<evidence type="ECO:0008006" key="8">
    <source>
        <dbReference type="Google" id="ProtNLM"/>
    </source>
</evidence>
<dbReference type="GO" id="GO:0006751">
    <property type="term" value="P:glutathione catabolic process"/>
    <property type="evidence" value="ECO:0007669"/>
    <property type="project" value="InterPro"/>
</dbReference>
<gene>
    <name evidence="6" type="ORF">TCAL_02843</name>
</gene>
<evidence type="ECO:0000313" key="6">
    <source>
        <dbReference type="EMBL" id="TRY70401.1"/>
    </source>
</evidence>
<proteinExistence type="predicted"/>
<dbReference type="PANTHER" id="PTHR11686:SF9">
    <property type="entry name" value="RE13973P"/>
    <property type="match status" value="1"/>
</dbReference>
<feature type="binding site" evidence="3">
    <location>
        <position position="517"/>
    </location>
    <ligand>
        <name>L-glutamate</name>
        <dbReference type="ChEBI" id="CHEBI:29985"/>
    </ligand>
</feature>
<feature type="binding site" evidence="3">
    <location>
        <position position="568"/>
    </location>
    <ligand>
        <name>L-glutamate</name>
        <dbReference type="ChEBI" id="CHEBI:29985"/>
    </ligand>
</feature>
<dbReference type="Gene3D" id="1.10.246.130">
    <property type="match status" value="1"/>
</dbReference>
<dbReference type="InterPro" id="IPR000101">
    <property type="entry name" value="GGT_peptidase"/>
</dbReference>
<dbReference type="FunFam" id="3.60.20.40:FF:000001">
    <property type="entry name" value="Gamma-glutamyltranspeptidase 1"/>
    <property type="match status" value="1"/>
</dbReference>
<keyword evidence="5" id="KW-0472">Membrane</keyword>
<dbReference type="STRING" id="6832.A0A553NYA0"/>
<feature type="binding site" evidence="3">
    <location>
        <position position="195"/>
    </location>
    <ligand>
        <name>L-glutamate</name>
        <dbReference type="ChEBI" id="CHEBI:29985"/>
    </ligand>
</feature>
<accession>A0A553NYA0</accession>
<keyword evidence="7" id="KW-1185">Reference proteome</keyword>
<dbReference type="PRINTS" id="PR01210">
    <property type="entry name" value="GGTRANSPTASE"/>
</dbReference>
<keyword evidence="1" id="KW-1199">Hemostasis impairing toxin</keyword>
<dbReference type="GO" id="GO:0005886">
    <property type="term" value="C:plasma membrane"/>
    <property type="evidence" value="ECO:0007669"/>
    <property type="project" value="TreeGrafter"/>
</dbReference>
<dbReference type="InterPro" id="IPR029055">
    <property type="entry name" value="Ntn_hydrolases_N"/>
</dbReference>
<comment type="caution">
    <text evidence="6">The sequence shown here is derived from an EMBL/GenBank/DDBJ whole genome shotgun (WGS) entry which is preliminary data.</text>
</comment>
<dbReference type="FunFam" id="1.10.246.130:FF:000001">
    <property type="entry name" value="Gamma-glutamyltransferase 5 isoform 1"/>
    <property type="match status" value="1"/>
</dbReference>
<feature type="region of interest" description="Disordered" evidence="4">
    <location>
        <begin position="1"/>
        <end position="38"/>
    </location>
</feature>
<evidence type="ECO:0000256" key="3">
    <source>
        <dbReference type="PIRSR" id="PIRSR600101-2"/>
    </source>
</evidence>
<evidence type="ECO:0000256" key="1">
    <source>
        <dbReference type="ARBA" id="ARBA00084097"/>
    </source>
</evidence>
<protein>
    <recommendedName>
        <fullName evidence="8">Gamma-glutamyltransferase</fullName>
    </recommendedName>
</protein>
<name>A0A553NYA0_TIGCA</name>
<dbReference type="EMBL" id="VCGU01000009">
    <property type="protein sequence ID" value="TRY70401.1"/>
    <property type="molecule type" value="Genomic_DNA"/>
</dbReference>
<feature type="active site" description="Nucleophile" evidence="2">
    <location>
        <position position="475"/>
    </location>
</feature>
<dbReference type="GO" id="GO:0036374">
    <property type="term" value="F:glutathione hydrolase activity"/>
    <property type="evidence" value="ECO:0007669"/>
    <property type="project" value="InterPro"/>
</dbReference>
<dbReference type="PANTHER" id="PTHR11686">
    <property type="entry name" value="GAMMA GLUTAMYL TRANSPEPTIDASE"/>
    <property type="match status" value="1"/>
</dbReference>
<dbReference type="InterPro" id="IPR043137">
    <property type="entry name" value="GGT_ssub_C"/>
</dbReference>
<dbReference type="SUPFAM" id="SSF56235">
    <property type="entry name" value="N-terminal nucleophile aminohydrolases (Ntn hydrolases)"/>
    <property type="match status" value="1"/>
</dbReference>
<evidence type="ECO:0000256" key="2">
    <source>
        <dbReference type="PIRSR" id="PIRSR600101-1"/>
    </source>
</evidence>
<reference evidence="6 7" key="1">
    <citation type="journal article" date="2018" name="Nat. Ecol. Evol.">
        <title>Genomic signatures of mitonuclear coevolution across populations of Tigriopus californicus.</title>
        <authorList>
            <person name="Barreto F.S."/>
            <person name="Watson E.T."/>
            <person name="Lima T.G."/>
            <person name="Willett C.S."/>
            <person name="Edmands S."/>
            <person name="Li W."/>
            <person name="Burton R.S."/>
        </authorList>
    </citation>
    <scope>NUCLEOTIDE SEQUENCE [LARGE SCALE GENOMIC DNA]</scope>
    <source>
        <strain evidence="6 7">San Diego</strain>
    </source>
</reference>
<sequence length="664" mass="72043">MSNEESRRPSFVTVKSYGSTGSKSSIISLMPEDDNRLDSDQMDAKAKASPKKEKTCCGIGLKKLFLVMGLLATVLVVAVICVSLGLGVSARPADDSLGPNPVVPIVKGATKTKYVPPISSSTLGNYSKAAVSVDGKPCADIGLDVLKRNGTAVDAAIAALFCDGLYSAHSMGIGGGFLMTIFIKETGEIVTLNARETAPELSHPDMFNGDQQLAQRGALAAAVPGEVKGYWEAKKRYGNPDVSWASLIQPSIDMCRQGVYVSFSAANAMEDHPENELIFQDPGMKSRFVNPATNQTWKEGDFYKCEDLADTLERIATHGADDFYTGQIAKNLVKDIQSAGGIISMEDMKNYEVKWEPSVSVKIGDNVFHSVPPPGSGTVLAYIMNIMSYYHLSPGDDQPLFYHRLAEAFKYAYAIRTKLGDPNDEDIAEEVLGLVKNMTSDTWAFESFSKINDSFTINDPEYYGADFSIPNDHGTAHCSVVSQNGDAVTVTSTINLHYGAMYLSPSTGIIINDEMDDFSYPNITNNFGVPPSSNNFVKPGKRPLSSMAPAIVTDGKGNLKLVIGAAGGTKITTSIAYTSIRNLWFQENIKQAIDSRRIHHQLVPMQVDYEVGLDEDVSTFLMERKHKLRQQDLGKSVVCGITKEENGRLLANADFRKDGGVAGF</sequence>
<keyword evidence="5" id="KW-0812">Transmembrane</keyword>
<dbReference type="Gene3D" id="3.60.20.40">
    <property type="match status" value="1"/>
</dbReference>
<dbReference type="OMA" id="GFMLVHL"/>
<dbReference type="InterPro" id="IPR043138">
    <property type="entry name" value="GGT_lsub"/>
</dbReference>
<keyword evidence="5" id="KW-1133">Transmembrane helix</keyword>
<feature type="binding site" evidence="3">
    <location>
        <begin position="545"/>
        <end position="546"/>
    </location>
    <ligand>
        <name>L-glutamate</name>
        <dbReference type="ChEBI" id="CHEBI:29985"/>
    </ligand>
</feature>
<feature type="transmembrane region" description="Helical" evidence="5">
    <location>
        <begin position="64"/>
        <end position="86"/>
    </location>
</feature>
<dbReference type="NCBIfam" id="TIGR00066">
    <property type="entry name" value="g_glut_trans"/>
    <property type="match status" value="1"/>
</dbReference>
<feature type="binding site" evidence="3">
    <location>
        <begin position="493"/>
        <end position="495"/>
    </location>
    <ligand>
        <name>L-glutamate</name>
        <dbReference type="ChEBI" id="CHEBI:29985"/>
    </ligand>
</feature>
<dbReference type="Proteomes" id="UP000318571">
    <property type="component" value="Chromosome 9"/>
</dbReference>
<dbReference type="Pfam" id="PF01019">
    <property type="entry name" value="G_glu_transpept"/>
    <property type="match status" value="1"/>
</dbReference>
<feature type="compositionally biased region" description="Polar residues" evidence="4">
    <location>
        <begin position="16"/>
        <end position="27"/>
    </location>
</feature>
<keyword evidence="1" id="KW-0800">Toxin</keyword>
<evidence type="ECO:0000256" key="4">
    <source>
        <dbReference type="SAM" id="MobiDB-lite"/>
    </source>
</evidence>
<dbReference type="AlphaFoldDB" id="A0A553NYA0"/>
<keyword evidence="1" id="KW-1202">Platelet aggregation activating toxin</keyword>
<evidence type="ECO:0000313" key="7">
    <source>
        <dbReference type="Proteomes" id="UP000318571"/>
    </source>
</evidence>
<organism evidence="6 7">
    <name type="scientific">Tigriopus californicus</name>
    <name type="common">Marine copepod</name>
    <dbReference type="NCBI Taxonomy" id="6832"/>
    <lineage>
        <taxon>Eukaryota</taxon>
        <taxon>Metazoa</taxon>
        <taxon>Ecdysozoa</taxon>
        <taxon>Arthropoda</taxon>
        <taxon>Crustacea</taxon>
        <taxon>Multicrustacea</taxon>
        <taxon>Hexanauplia</taxon>
        <taxon>Copepoda</taxon>
        <taxon>Harpacticoida</taxon>
        <taxon>Harpacticidae</taxon>
        <taxon>Tigriopus</taxon>
    </lineage>
</organism>